<dbReference type="SUPFAM" id="SSF53850">
    <property type="entry name" value="Periplasmic binding protein-like II"/>
    <property type="match status" value="1"/>
</dbReference>
<proteinExistence type="predicted"/>
<accession>A0A1Q9BVC6</accession>
<evidence type="ECO:0000313" key="2">
    <source>
        <dbReference type="EMBL" id="OLP74663.1"/>
    </source>
</evidence>
<evidence type="ECO:0000313" key="3">
    <source>
        <dbReference type="Proteomes" id="UP000186817"/>
    </source>
</evidence>
<protein>
    <recommendedName>
        <fullName evidence="1">LysR substrate-binding domain-containing protein</fullName>
    </recommendedName>
</protein>
<dbReference type="AlphaFoldDB" id="A0A1Q9BVC6"/>
<sequence>MLIHGIVADAFASAGLDVEPTFLTNSIETMKCLAASGDGVAFLSRFDMAEEHRNGVLRYLQIRDRTMGKNVLSLVQRGKRSLGLATSMVAEEIMNSPPPERTYSVIDFGH</sequence>
<evidence type="ECO:0000259" key="1">
    <source>
        <dbReference type="Pfam" id="PF03466"/>
    </source>
</evidence>
<feature type="domain" description="LysR substrate-binding" evidence="1">
    <location>
        <begin position="5"/>
        <end position="85"/>
    </location>
</feature>
<keyword evidence="3" id="KW-1185">Reference proteome</keyword>
<gene>
    <name evidence="2" type="ORF">AK812_SmicGene45736</name>
</gene>
<name>A0A1Q9BVC6_SYMMI</name>
<reference evidence="2 3" key="1">
    <citation type="submission" date="2016-02" db="EMBL/GenBank/DDBJ databases">
        <title>Genome analysis of coral dinoflagellate symbionts highlights evolutionary adaptations to a symbiotic lifestyle.</title>
        <authorList>
            <person name="Aranda M."/>
            <person name="Li Y."/>
            <person name="Liew Y.J."/>
            <person name="Baumgarten S."/>
            <person name="Simakov O."/>
            <person name="Wilson M."/>
            <person name="Piel J."/>
            <person name="Ashoor H."/>
            <person name="Bougouffa S."/>
            <person name="Bajic V.B."/>
            <person name="Ryu T."/>
            <person name="Ravasi T."/>
            <person name="Bayer T."/>
            <person name="Micklem G."/>
            <person name="Kim H."/>
            <person name="Bhak J."/>
            <person name="Lajeunesse T.C."/>
            <person name="Voolstra C.R."/>
        </authorList>
    </citation>
    <scope>NUCLEOTIDE SEQUENCE [LARGE SCALE GENOMIC DNA]</scope>
    <source>
        <strain evidence="2 3">CCMP2467</strain>
    </source>
</reference>
<organism evidence="2 3">
    <name type="scientific">Symbiodinium microadriaticum</name>
    <name type="common">Dinoflagellate</name>
    <name type="synonym">Zooxanthella microadriatica</name>
    <dbReference type="NCBI Taxonomy" id="2951"/>
    <lineage>
        <taxon>Eukaryota</taxon>
        <taxon>Sar</taxon>
        <taxon>Alveolata</taxon>
        <taxon>Dinophyceae</taxon>
        <taxon>Suessiales</taxon>
        <taxon>Symbiodiniaceae</taxon>
        <taxon>Symbiodinium</taxon>
    </lineage>
</organism>
<dbReference type="Pfam" id="PF03466">
    <property type="entry name" value="LysR_substrate"/>
    <property type="match status" value="1"/>
</dbReference>
<dbReference type="InterPro" id="IPR005119">
    <property type="entry name" value="LysR_subst-bd"/>
</dbReference>
<dbReference type="Proteomes" id="UP000186817">
    <property type="component" value="Unassembled WGS sequence"/>
</dbReference>
<dbReference type="Gene3D" id="3.40.190.290">
    <property type="match status" value="1"/>
</dbReference>
<comment type="caution">
    <text evidence="2">The sequence shown here is derived from an EMBL/GenBank/DDBJ whole genome shotgun (WGS) entry which is preliminary data.</text>
</comment>
<dbReference type="EMBL" id="LSRX01003382">
    <property type="protein sequence ID" value="OLP74663.1"/>
    <property type="molecule type" value="Genomic_DNA"/>
</dbReference>